<sequence length="78" mass="8615">MSRAERWPGPRSPAESAQLGHSFRSKWAALRHKHMHQQSGRCAACALQSGLYWESWLTNKGTVVGPGARASLTPHATY</sequence>
<keyword evidence="2" id="KW-1185">Reference proteome</keyword>
<dbReference type="AlphaFoldDB" id="A0AAN8HKB5"/>
<organism evidence="1 2">
    <name type="scientific">Champsocephalus gunnari</name>
    <name type="common">Mackerel icefish</name>
    <dbReference type="NCBI Taxonomy" id="52237"/>
    <lineage>
        <taxon>Eukaryota</taxon>
        <taxon>Metazoa</taxon>
        <taxon>Chordata</taxon>
        <taxon>Craniata</taxon>
        <taxon>Vertebrata</taxon>
        <taxon>Euteleostomi</taxon>
        <taxon>Actinopterygii</taxon>
        <taxon>Neopterygii</taxon>
        <taxon>Teleostei</taxon>
        <taxon>Neoteleostei</taxon>
        <taxon>Acanthomorphata</taxon>
        <taxon>Eupercaria</taxon>
        <taxon>Perciformes</taxon>
        <taxon>Notothenioidei</taxon>
        <taxon>Channichthyidae</taxon>
        <taxon>Champsocephalus</taxon>
    </lineage>
</organism>
<gene>
    <name evidence="1" type="ORF">CgunFtcFv8_022847</name>
</gene>
<protein>
    <submittedName>
        <fullName evidence="1">Uncharacterized protein</fullName>
    </submittedName>
</protein>
<dbReference type="EMBL" id="JAURVH010001524">
    <property type="protein sequence ID" value="KAK5918906.1"/>
    <property type="molecule type" value="Genomic_DNA"/>
</dbReference>
<reference evidence="1 2" key="1">
    <citation type="journal article" date="2023" name="Mol. Biol. Evol.">
        <title>Genomics of Secondarily Temperate Adaptation in the Only Non-Antarctic Icefish.</title>
        <authorList>
            <person name="Rivera-Colon A.G."/>
            <person name="Rayamajhi N."/>
            <person name="Minhas B.F."/>
            <person name="Madrigal G."/>
            <person name="Bilyk K.T."/>
            <person name="Yoon V."/>
            <person name="Hune M."/>
            <person name="Gregory S."/>
            <person name="Cheng C.H.C."/>
            <person name="Catchen J.M."/>
        </authorList>
    </citation>
    <scope>NUCLEOTIDE SEQUENCE [LARGE SCALE GENOMIC DNA]</scope>
    <source>
        <tissue evidence="1">White muscle</tissue>
    </source>
</reference>
<accession>A0AAN8HKB5</accession>
<evidence type="ECO:0000313" key="1">
    <source>
        <dbReference type="EMBL" id="KAK5918906.1"/>
    </source>
</evidence>
<comment type="caution">
    <text evidence="1">The sequence shown here is derived from an EMBL/GenBank/DDBJ whole genome shotgun (WGS) entry which is preliminary data.</text>
</comment>
<proteinExistence type="predicted"/>
<evidence type="ECO:0000313" key="2">
    <source>
        <dbReference type="Proteomes" id="UP001331515"/>
    </source>
</evidence>
<name>A0AAN8HKB5_CHAGU</name>
<dbReference type="Proteomes" id="UP001331515">
    <property type="component" value="Unassembled WGS sequence"/>
</dbReference>